<dbReference type="Proteomes" id="UP000504610">
    <property type="component" value="Chromosome 5"/>
</dbReference>
<reference evidence="1" key="1">
    <citation type="journal article" date="2019" name="Database">
        <title>The radish genome database (RadishGD): an integrated information resource for radish genomics.</title>
        <authorList>
            <person name="Yu H.J."/>
            <person name="Baek S."/>
            <person name="Lee Y.J."/>
            <person name="Cho A."/>
            <person name="Mun J.H."/>
        </authorList>
    </citation>
    <scope>NUCLEOTIDE SEQUENCE [LARGE SCALE GENOMIC DNA]</scope>
    <source>
        <strain evidence="1">cv. WK10039</strain>
    </source>
</reference>
<dbReference type="InterPro" id="IPR008479">
    <property type="entry name" value="DUF760"/>
</dbReference>
<dbReference type="RefSeq" id="XP_018491503.1">
    <property type="nucleotide sequence ID" value="XM_018636001.2"/>
</dbReference>
<dbReference type="KEGG" id="rsz:108861998"/>
<dbReference type="OrthoDB" id="25131at2759"/>
<name>A0A6J0P627_RAPSA</name>
<reference evidence="2" key="2">
    <citation type="submission" date="2025-08" db="UniProtKB">
        <authorList>
            <consortium name="RefSeq"/>
        </authorList>
    </citation>
    <scope>IDENTIFICATION</scope>
    <source>
        <tissue evidence="2">Leaf</tissue>
    </source>
</reference>
<dbReference type="GeneID" id="108861998"/>
<proteinExistence type="predicted"/>
<dbReference type="PANTHER" id="PTHR31808:SF9">
    <property type="entry name" value="F21O3.2 PROTEIN"/>
    <property type="match status" value="1"/>
</dbReference>
<sequence>MDSTCLSSQAALPFLPSRLRRQSGDGGGGGGFSLPAMRKVQYRSMVVVATAGQSRCEPGSSLNAPLELRSAQGRFLRSVLLNKRQLFHYAAADELKQLAEEREAALARMALSSGSDEASLHRRIAQLKERYCKTAVQDIMYMLIFYKYSEIRVPLAPKLSRCIYNGRLEIWPTKDWELESIHTCDALELIKEHVSTVIGLRVNACVTDNWATTQIQKLHLREVYAASISYGYFLKSASLRHQLECSLSDLRGSGYLKGPVFGSSFTTGTSTEEKLRHYVTGFEPETLRRCARPRTEEARNLIEKQSLALFGAEEIEDETIVTSYSSLKRLVLEAVAFGTFLWDTELYVEGTYKLKENGSAEERENRSI</sequence>
<protein>
    <submittedName>
        <fullName evidence="2">UV-B-induced protein At3g17800, chloroplastic</fullName>
    </submittedName>
</protein>
<dbReference type="InterPro" id="IPR038925">
    <property type="entry name" value="At3g17800-like"/>
</dbReference>
<evidence type="ECO:0000313" key="2">
    <source>
        <dbReference type="RefSeq" id="XP_018491503.1"/>
    </source>
</evidence>
<accession>A0A6J0P627</accession>
<keyword evidence="1" id="KW-1185">Reference proteome</keyword>
<organism evidence="1 2">
    <name type="scientific">Raphanus sativus</name>
    <name type="common">Radish</name>
    <name type="synonym">Raphanus raphanistrum var. sativus</name>
    <dbReference type="NCBI Taxonomy" id="3726"/>
    <lineage>
        <taxon>Eukaryota</taxon>
        <taxon>Viridiplantae</taxon>
        <taxon>Streptophyta</taxon>
        <taxon>Embryophyta</taxon>
        <taxon>Tracheophyta</taxon>
        <taxon>Spermatophyta</taxon>
        <taxon>Magnoliopsida</taxon>
        <taxon>eudicotyledons</taxon>
        <taxon>Gunneridae</taxon>
        <taxon>Pentapetalae</taxon>
        <taxon>rosids</taxon>
        <taxon>malvids</taxon>
        <taxon>Brassicales</taxon>
        <taxon>Brassicaceae</taxon>
        <taxon>Brassiceae</taxon>
        <taxon>Raphanus</taxon>
    </lineage>
</organism>
<dbReference type="Pfam" id="PF05542">
    <property type="entry name" value="DUF760"/>
    <property type="match status" value="1"/>
</dbReference>
<gene>
    <name evidence="2" type="primary">LOC108861998</name>
</gene>
<dbReference type="PANTHER" id="PTHR31808">
    <property type="entry name" value="EXPRESSED PROTEIN"/>
    <property type="match status" value="1"/>
</dbReference>
<dbReference type="AlphaFoldDB" id="A0A6J0P627"/>
<evidence type="ECO:0000313" key="1">
    <source>
        <dbReference type="Proteomes" id="UP000504610"/>
    </source>
</evidence>